<dbReference type="Proteomes" id="UP000008144">
    <property type="component" value="Unassembled WGS sequence"/>
</dbReference>
<dbReference type="Ensembl" id="ENSCINT00000013440.3">
    <property type="protein sequence ID" value="ENSCINP00000013440.3"/>
    <property type="gene ID" value="ENSCING00000006546.3"/>
</dbReference>
<reference evidence="2" key="2">
    <citation type="submission" date="2025-08" db="UniProtKB">
        <authorList>
            <consortium name="Ensembl"/>
        </authorList>
    </citation>
    <scope>IDENTIFICATION</scope>
</reference>
<evidence type="ECO:0000313" key="2">
    <source>
        <dbReference type="Ensembl" id="ENSCINP00000013440.3"/>
    </source>
</evidence>
<dbReference type="HOGENOM" id="CLU_1377681_0_0_1"/>
<evidence type="ECO:0000313" key="3">
    <source>
        <dbReference type="Proteomes" id="UP000008144"/>
    </source>
</evidence>
<keyword evidence="1" id="KW-0472">Membrane</keyword>
<dbReference type="GO" id="GO:0016020">
    <property type="term" value="C:membrane"/>
    <property type="evidence" value="ECO:0000318"/>
    <property type="project" value="GO_Central"/>
</dbReference>
<gene>
    <name evidence="2" type="primary">LOC100179820</name>
</gene>
<organism evidence="2 3">
    <name type="scientific">Ciona intestinalis</name>
    <name type="common">Transparent sea squirt</name>
    <name type="synonym">Ascidia intestinalis</name>
    <dbReference type="NCBI Taxonomy" id="7719"/>
    <lineage>
        <taxon>Eukaryota</taxon>
        <taxon>Metazoa</taxon>
        <taxon>Chordata</taxon>
        <taxon>Tunicata</taxon>
        <taxon>Ascidiacea</taxon>
        <taxon>Phlebobranchia</taxon>
        <taxon>Cionidae</taxon>
        <taxon>Ciona</taxon>
    </lineage>
</organism>
<keyword evidence="1" id="KW-0812">Transmembrane</keyword>
<feature type="transmembrane region" description="Helical" evidence="1">
    <location>
        <begin position="117"/>
        <end position="141"/>
    </location>
</feature>
<keyword evidence="3" id="KW-1185">Reference proteome</keyword>
<sequence length="198" mass="22570">MENTYPKEDSVFTDSAAVRSKNSYYRRYNVRLPSLKESSFQPGYMFSPSAVFKLCEMVGGLACLCMVKFGELYKGQQKIYSMVLYMILSMDFVVLLLTMFVYSILPRKSVPYKLDIIFNAVFGLLIITTTFAAAGCSYFIWTCKEIDLSICLSWELKNDGLNLVLVVLSALVGFLHLGHIVFDSWHDKRKCPPFAFDC</sequence>
<reference evidence="3" key="1">
    <citation type="journal article" date="2002" name="Science">
        <title>The draft genome of Ciona intestinalis: insights into chordate and vertebrate origins.</title>
        <authorList>
            <person name="Dehal P."/>
            <person name="Satou Y."/>
            <person name="Campbell R.K."/>
            <person name="Chapman J."/>
            <person name="Degnan B."/>
            <person name="De Tomaso A."/>
            <person name="Davidson B."/>
            <person name="Di Gregorio A."/>
            <person name="Gelpke M."/>
            <person name="Goodstein D.M."/>
            <person name="Harafuji N."/>
            <person name="Hastings K.E."/>
            <person name="Ho I."/>
            <person name="Hotta K."/>
            <person name="Huang W."/>
            <person name="Kawashima T."/>
            <person name="Lemaire P."/>
            <person name="Martinez D."/>
            <person name="Meinertzhagen I.A."/>
            <person name="Necula S."/>
            <person name="Nonaka M."/>
            <person name="Putnam N."/>
            <person name="Rash S."/>
            <person name="Saiga H."/>
            <person name="Satake M."/>
            <person name="Terry A."/>
            <person name="Yamada L."/>
            <person name="Wang H.G."/>
            <person name="Awazu S."/>
            <person name="Azumi K."/>
            <person name="Boore J."/>
            <person name="Branno M."/>
            <person name="Chin-Bow S."/>
            <person name="DeSantis R."/>
            <person name="Doyle S."/>
            <person name="Francino P."/>
            <person name="Keys D.N."/>
            <person name="Haga S."/>
            <person name="Hayashi H."/>
            <person name="Hino K."/>
            <person name="Imai K.S."/>
            <person name="Inaba K."/>
            <person name="Kano S."/>
            <person name="Kobayashi K."/>
            <person name="Kobayashi M."/>
            <person name="Lee B.I."/>
            <person name="Makabe K.W."/>
            <person name="Manohar C."/>
            <person name="Matassi G."/>
            <person name="Medina M."/>
            <person name="Mochizuki Y."/>
            <person name="Mount S."/>
            <person name="Morishita T."/>
            <person name="Miura S."/>
            <person name="Nakayama A."/>
            <person name="Nishizaka S."/>
            <person name="Nomoto H."/>
            <person name="Ohta F."/>
            <person name="Oishi K."/>
            <person name="Rigoutsos I."/>
            <person name="Sano M."/>
            <person name="Sasaki A."/>
            <person name="Sasakura Y."/>
            <person name="Shoguchi E."/>
            <person name="Shin-i T."/>
            <person name="Spagnuolo A."/>
            <person name="Stainier D."/>
            <person name="Suzuki M.M."/>
            <person name="Tassy O."/>
            <person name="Takatori N."/>
            <person name="Tokuoka M."/>
            <person name="Yagi K."/>
            <person name="Yoshizaki F."/>
            <person name="Wada S."/>
            <person name="Zhang C."/>
            <person name="Hyatt P.D."/>
            <person name="Larimer F."/>
            <person name="Detter C."/>
            <person name="Doggett N."/>
            <person name="Glavina T."/>
            <person name="Hawkins T."/>
            <person name="Richardson P."/>
            <person name="Lucas S."/>
            <person name="Kohara Y."/>
            <person name="Levine M."/>
            <person name="Satoh N."/>
            <person name="Rokhsar D.S."/>
        </authorList>
    </citation>
    <scope>NUCLEOTIDE SEQUENCE [LARGE SCALE GENOMIC DNA]</scope>
</reference>
<feature type="transmembrane region" description="Helical" evidence="1">
    <location>
        <begin position="82"/>
        <end position="105"/>
    </location>
</feature>
<accession>F6RPH7</accession>
<reference evidence="2" key="3">
    <citation type="submission" date="2025-09" db="UniProtKB">
        <authorList>
            <consortium name="Ensembl"/>
        </authorList>
    </citation>
    <scope>IDENTIFICATION</scope>
</reference>
<feature type="transmembrane region" description="Helical" evidence="1">
    <location>
        <begin position="50"/>
        <end position="70"/>
    </location>
</feature>
<proteinExistence type="predicted"/>
<name>F6RPH7_CIOIN</name>
<evidence type="ECO:0000256" key="1">
    <source>
        <dbReference type="SAM" id="Phobius"/>
    </source>
</evidence>
<feature type="transmembrane region" description="Helical" evidence="1">
    <location>
        <begin position="161"/>
        <end position="182"/>
    </location>
</feature>
<dbReference type="InParanoid" id="F6RPH7"/>
<dbReference type="AlphaFoldDB" id="F6RPH7"/>
<protein>
    <submittedName>
        <fullName evidence="2">Uncharacterized LOC100179820</fullName>
    </submittedName>
</protein>
<keyword evidence="1" id="KW-1133">Transmembrane helix</keyword>